<dbReference type="PANTHER" id="PTHR32060">
    <property type="entry name" value="TAIL-SPECIFIC PROTEASE"/>
    <property type="match status" value="1"/>
</dbReference>
<dbReference type="PANTHER" id="PTHR32060:SF30">
    <property type="entry name" value="CARBOXY-TERMINAL PROCESSING PROTEASE CTPA"/>
    <property type="match status" value="1"/>
</dbReference>
<evidence type="ECO:0000313" key="8">
    <source>
        <dbReference type="EMBL" id="MBB5020956.1"/>
    </source>
</evidence>
<proteinExistence type="inferred from homology"/>
<comment type="similarity">
    <text evidence="1 5">Belongs to the peptidase S41A family.</text>
</comment>
<sequence>MKLFSLKKTFFLIIVLLGLTATSFAISNDALRQQLKLFSETLSYINANYIEVPDQKELIYGAIQGMLSSLDPHSAFMKPETYQDFQTDTRGEFGGLGIQIAVRDRVLTIIAPIEDTPAYEAGLKAGDRIIRVEGETTEGMSVMDAIKVLRGEPGTDVTITIWREGLNVGKDFTITRDIIKVNSVRSKRYGDIGYIRISNFNENTSRELRNELDKLEKKPIQGVVLDLRNNPGGLLSQAIEVASAFIEPGKLIVYTEGRTATRNELSARRFDDKDRDYPMVVLVNQGSASASEIVSGALQDYQRAIVMGTTTFGKASVQTVIPLSDGSGMRLTTAEYFTPKGRAIQDVGIVPDIKVRSGKVVSDESSMDRVSPSAVPEHLMSDSEELDSDNGAPEDDLQLLRALDVLKALNAFGGTYSRN</sequence>
<name>A0A7W8DFZ8_9BACT</name>
<protein>
    <submittedName>
        <fullName evidence="8">Carboxyl-terminal processing protease</fullName>
        <ecNumber evidence="8">3.4.21.102</ecNumber>
    </submittedName>
</protein>
<keyword evidence="9" id="KW-1185">Reference proteome</keyword>
<keyword evidence="4 5" id="KW-0720">Serine protease</keyword>
<dbReference type="InterPro" id="IPR041489">
    <property type="entry name" value="PDZ_6"/>
</dbReference>
<dbReference type="GO" id="GO:0004252">
    <property type="term" value="F:serine-type endopeptidase activity"/>
    <property type="evidence" value="ECO:0007669"/>
    <property type="project" value="UniProtKB-EC"/>
</dbReference>
<dbReference type="InterPro" id="IPR036034">
    <property type="entry name" value="PDZ_sf"/>
</dbReference>
<feature type="region of interest" description="Disordered" evidence="6">
    <location>
        <begin position="361"/>
        <end position="394"/>
    </location>
</feature>
<feature type="domain" description="PDZ" evidence="7">
    <location>
        <begin position="82"/>
        <end position="150"/>
    </location>
</feature>
<dbReference type="Pfam" id="PF22694">
    <property type="entry name" value="CtpB_N-like"/>
    <property type="match status" value="1"/>
</dbReference>
<dbReference type="GO" id="GO:0030288">
    <property type="term" value="C:outer membrane-bounded periplasmic space"/>
    <property type="evidence" value="ECO:0007669"/>
    <property type="project" value="TreeGrafter"/>
</dbReference>
<evidence type="ECO:0000256" key="1">
    <source>
        <dbReference type="ARBA" id="ARBA00009179"/>
    </source>
</evidence>
<evidence type="ECO:0000256" key="5">
    <source>
        <dbReference type="RuleBase" id="RU004404"/>
    </source>
</evidence>
<evidence type="ECO:0000256" key="3">
    <source>
        <dbReference type="ARBA" id="ARBA00022801"/>
    </source>
</evidence>
<dbReference type="SUPFAM" id="SSF50156">
    <property type="entry name" value="PDZ domain-like"/>
    <property type="match status" value="1"/>
</dbReference>
<evidence type="ECO:0000256" key="2">
    <source>
        <dbReference type="ARBA" id="ARBA00022670"/>
    </source>
</evidence>
<comment type="caution">
    <text evidence="8">The sequence shown here is derived from an EMBL/GenBank/DDBJ whole genome shotgun (WGS) entry which is preliminary data.</text>
</comment>
<dbReference type="InterPro" id="IPR055210">
    <property type="entry name" value="CtpA/B_N"/>
</dbReference>
<feature type="compositionally biased region" description="Acidic residues" evidence="6">
    <location>
        <begin position="382"/>
        <end position="394"/>
    </location>
</feature>
<dbReference type="CDD" id="cd07560">
    <property type="entry name" value="Peptidase_S41_CPP"/>
    <property type="match status" value="1"/>
</dbReference>
<evidence type="ECO:0000256" key="4">
    <source>
        <dbReference type="ARBA" id="ARBA00022825"/>
    </source>
</evidence>
<dbReference type="Gene3D" id="2.30.42.10">
    <property type="match status" value="1"/>
</dbReference>
<evidence type="ECO:0000259" key="7">
    <source>
        <dbReference type="PROSITE" id="PS50106"/>
    </source>
</evidence>
<dbReference type="RefSeq" id="WP_343067148.1">
    <property type="nucleotide sequence ID" value="NZ_JACHID010000001.1"/>
</dbReference>
<dbReference type="Gene3D" id="3.90.226.10">
    <property type="entry name" value="2-enoyl-CoA Hydratase, Chain A, domain 1"/>
    <property type="match status" value="1"/>
</dbReference>
<dbReference type="Gene3D" id="3.30.750.44">
    <property type="match status" value="1"/>
</dbReference>
<dbReference type="SUPFAM" id="SSF52096">
    <property type="entry name" value="ClpP/crotonase"/>
    <property type="match status" value="1"/>
</dbReference>
<gene>
    <name evidence="8" type="ORF">HNR37_000259</name>
</gene>
<keyword evidence="3 5" id="KW-0378">Hydrolase</keyword>
<dbReference type="NCBIfam" id="TIGR00225">
    <property type="entry name" value="prc"/>
    <property type="match status" value="1"/>
</dbReference>
<evidence type="ECO:0000313" key="9">
    <source>
        <dbReference type="Proteomes" id="UP000528322"/>
    </source>
</evidence>
<dbReference type="InterPro" id="IPR004447">
    <property type="entry name" value="Peptidase_S41A"/>
</dbReference>
<organism evidence="8 9">
    <name type="scientific">Desulfurispira natronophila</name>
    <dbReference type="NCBI Taxonomy" id="682562"/>
    <lineage>
        <taxon>Bacteria</taxon>
        <taxon>Pseudomonadati</taxon>
        <taxon>Chrysiogenota</taxon>
        <taxon>Chrysiogenia</taxon>
        <taxon>Chrysiogenales</taxon>
        <taxon>Chrysiogenaceae</taxon>
        <taxon>Desulfurispira</taxon>
    </lineage>
</organism>
<dbReference type="FunFam" id="3.90.226.10:FF:000029">
    <property type="entry name" value="Peptidase, S41 family"/>
    <property type="match status" value="1"/>
</dbReference>
<dbReference type="InterPro" id="IPR005151">
    <property type="entry name" value="Tail-specific_protease"/>
</dbReference>
<keyword evidence="2 5" id="KW-0645">Protease</keyword>
<reference evidence="8 9" key="1">
    <citation type="submission" date="2020-08" db="EMBL/GenBank/DDBJ databases">
        <title>Genomic Encyclopedia of Type Strains, Phase IV (KMG-IV): sequencing the most valuable type-strain genomes for metagenomic binning, comparative biology and taxonomic classification.</title>
        <authorList>
            <person name="Goeker M."/>
        </authorList>
    </citation>
    <scope>NUCLEOTIDE SEQUENCE [LARGE SCALE GENOMIC DNA]</scope>
    <source>
        <strain evidence="8 9">DSM 22071</strain>
    </source>
</reference>
<dbReference type="FunFam" id="2.30.42.10:FF:000063">
    <property type="entry name" value="Peptidase, S41 family"/>
    <property type="match status" value="1"/>
</dbReference>
<accession>A0A7W8DFZ8</accession>
<dbReference type="AlphaFoldDB" id="A0A7W8DFZ8"/>
<dbReference type="Pfam" id="PF03572">
    <property type="entry name" value="Peptidase_S41"/>
    <property type="match status" value="1"/>
</dbReference>
<dbReference type="SMART" id="SM00245">
    <property type="entry name" value="TSPc"/>
    <property type="match status" value="1"/>
</dbReference>
<dbReference type="EMBL" id="JACHID010000001">
    <property type="protein sequence ID" value="MBB5020956.1"/>
    <property type="molecule type" value="Genomic_DNA"/>
</dbReference>
<dbReference type="SMART" id="SM00228">
    <property type="entry name" value="PDZ"/>
    <property type="match status" value="1"/>
</dbReference>
<dbReference type="EC" id="3.4.21.102" evidence="8"/>
<dbReference type="PROSITE" id="PS50106">
    <property type="entry name" value="PDZ"/>
    <property type="match status" value="1"/>
</dbReference>
<evidence type="ECO:0000256" key="6">
    <source>
        <dbReference type="SAM" id="MobiDB-lite"/>
    </source>
</evidence>
<dbReference type="GO" id="GO:0007165">
    <property type="term" value="P:signal transduction"/>
    <property type="evidence" value="ECO:0007669"/>
    <property type="project" value="TreeGrafter"/>
</dbReference>
<dbReference type="GO" id="GO:0006508">
    <property type="term" value="P:proteolysis"/>
    <property type="evidence" value="ECO:0007669"/>
    <property type="project" value="UniProtKB-KW"/>
</dbReference>
<dbReference type="CDD" id="cd06782">
    <property type="entry name" value="cpPDZ_CPP-like"/>
    <property type="match status" value="1"/>
</dbReference>
<dbReference type="Pfam" id="PF17820">
    <property type="entry name" value="PDZ_6"/>
    <property type="match status" value="1"/>
</dbReference>
<dbReference type="Proteomes" id="UP000528322">
    <property type="component" value="Unassembled WGS sequence"/>
</dbReference>
<dbReference type="InterPro" id="IPR001478">
    <property type="entry name" value="PDZ"/>
</dbReference>
<dbReference type="InterPro" id="IPR029045">
    <property type="entry name" value="ClpP/crotonase-like_dom_sf"/>
</dbReference>